<evidence type="ECO:0000313" key="5">
    <source>
        <dbReference type="Proteomes" id="UP001623330"/>
    </source>
</evidence>
<feature type="compositionally biased region" description="Low complexity" evidence="2">
    <location>
        <begin position="72"/>
        <end position="85"/>
    </location>
</feature>
<dbReference type="EMBL" id="JBEVYD010000003">
    <property type="protein sequence ID" value="KAL3234456.1"/>
    <property type="molecule type" value="Genomic_DNA"/>
</dbReference>
<sequence>MHMRLQKRRRNNHVQEQISELPAEAKNDSLRAAQVIFKRHAENSTPVQGNSAQNASQFIASSGDNNNNLTVNERSSSSNRRNSNNGISDHGPRPGSVLRNVNTSMSNQGGSISPGYNNNNNSNISNNNNNNSNSNSNSNNYSGISNVIRTSSPLIPPANVPSPANNSSSPIPIPNNKQPIKPPTSRSAISSPTSPSALQTATAAANVVAAKSLSRSLRAQPNQEKLRKGLESAHQAASVAATNTNSNIQNTPTFVPVINSPSSPMPSSYTEDHSHYFNTKAKTNDETNEETTSGGRSSSNTSNINRRTTPKESTTPTDRQPSPDNIDDIVNALKSIDIKEQMDRSKSASPALAINTGKVSTKETKIRKPKRTTSGRVRPPSPALVVEEPVPSVIREHSPAYSNKSLSIPTDAMTNEEYIDDELDKYDQNQGEFEYDNDSESFVDDASMSKTPISPPPDALSPSQIAAMTAASMASGSTLTLPADNDQASLTGSMSQYSNATITNKNGLPDILPNKRMGNKLRFRIFGKHGDRRRLNEAGSFDSRYSTNDDSSINKSSETNQNIKFKTTMRSKKYLGNDNISDDKKFDNIDDDYDDDDYDSAFEDNDNLAGHYDDIDLDNTNLRDSSTNNNSSATMSSSLTTNNNSFSNMNKNSSGNGTMSNLDYSLRDTGEEKKKRKRNLIKKTLKTTASVVPYYPHYALTHLASGVSNVNNLNNNNKNNRRFDEDKPWKSHKDVGFITEPERKRYEAMWVSNRYLYLNLLPWWPKDEVENEVDEVDSSITAPSAPCDSEEDEVTKLLLSLPNDGLMLNLVAKDIWERSNLPNDLLRQIYNMVDTRKDGTLNRESFLVGMWLVDQCLYGRKLPQEVDPKVWASVDKWVLNVVNSTMMTALEKKQKKKMMKRELKNIKKEQKQAVAEHS</sequence>
<feature type="compositionally biased region" description="Low complexity" evidence="2">
    <location>
        <begin position="236"/>
        <end position="247"/>
    </location>
</feature>
<dbReference type="SUPFAM" id="SSF47473">
    <property type="entry name" value="EF-hand"/>
    <property type="match status" value="1"/>
</dbReference>
<dbReference type="PANTHER" id="PTHR11216:SF174">
    <property type="entry name" value="GH06923P"/>
    <property type="match status" value="1"/>
</dbReference>
<feature type="compositionally biased region" description="Polar residues" evidence="2">
    <location>
        <begin position="311"/>
        <end position="323"/>
    </location>
</feature>
<keyword evidence="5" id="KW-1185">Reference proteome</keyword>
<dbReference type="Gene3D" id="1.10.238.10">
    <property type="entry name" value="EF-hand"/>
    <property type="match status" value="1"/>
</dbReference>
<dbReference type="InterPro" id="IPR011992">
    <property type="entry name" value="EF-hand-dom_pair"/>
</dbReference>
<feature type="compositionally biased region" description="Basic residues" evidence="2">
    <location>
        <begin position="1"/>
        <end position="12"/>
    </location>
</feature>
<feature type="region of interest" description="Disordered" evidence="2">
    <location>
        <begin position="620"/>
        <end position="678"/>
    </location>
</feature>
<comment type="caution">
    <text evidence="4">The sequence shown here is derived from an EMBL/GenBank/DDBJ whole genome shotgun (WGS) entry which is preliminary data.</text>
</comment>
<feature type="compositionally biased region" description="Polar residues" evidence="2">
    <location>
        <begin position="58"/>
        <end position="71"/>
    </location>
</feature>
<evidence type="ECO:0000313" key="4">
    <source>
        <dbReference type="EMBL" id="KAL3234456.1"/>
    </source>
</evidence>
<organism evidence="4 5">
    <name type="scientific">Nakaseomyces bracarensis</name>
    <dbReference type="NCBI Taxonomy" id="273131"/>
    <lineage>
        <taxon>Eukaryota</taxon>
        <taxon>Fungi</taxon>
        <taxon>Dikarya</taxon>
        <taxon>Ascomycota</taxon>
        <taxon>Saccharomycotina</taxon>
        <taxon>Saccharomycetes</taxon>
        <taxon>Saccharomycetales</taxon>
        <taxon>Saccharomycetaceae</taxon>
        <taxon>Nakaseomyces</taxon>
    </lineage>
</organism>
<dbReference type="PANTHER" id="PTHR11216">
    <property type="entry name" value="EH DOMAIN"/>
    <property type="match status" value="1"/>
</dbReference>
<proteinExistence type="predicted"/>
<feature type="domain" description="EH" evidence="3">
    <location>
        <begin position="783"/>
        <end position="876"/>
    </location>
</feature>
<accession>A0ABR4NZ40</accession>
<reference evidence="4 5" key="1">
    <citation type="submission" date="2024-05" db="EMBL/GenBank/DDBJ databases">
        <title>Long read based assembly of the Candida bracarensis genome reveals expanded adhesin content.</title>
        <authorList>
            <person name="Marcet-Houben M."/>
            <person name="Ksiezopolska E."/>
            <person name="Gabaldon T."/>
        </authorList>
    </citation>
    <scope>NUCLEOTIDE SEQUENCE [LARGE SCALE GENOMIC DNA]</scope>
    <source>
        <strain evidence="4 5">CBM6</strain>
    </source>
</reference>
<dbReference type="Proteomes" id="UP001623330">
    <property type="component" value="Unassembled WGS sequence"/>
</dbReference>
<protein>
    <submittedName>
        <fullName evidence="4">Increased rDNA silencing protein 4</fullName>
    </submittedName>
</protein>
<feature type="region of interest" description="Disordered" evidence="2">
    <location>
        <begin position="1"/>
        <end position="25"/>
    </location>
</feature>
<keyword evidence="1" id="KW-0175">Coiled coil</keyword>
<dbReference type="SMART" id="SM00027">
    <property type="entry name" value="EH"/>
    <property type="match status" value="1"/>
</dbReference>
<dbReference type="InterPro" id="IPR000261">
    <property type="entry name" value="EH_dom"/>
</dbReference>
<dbReference type="Pfam" id="PF12763">
    <property type="entry name" value="EH"/>
    <property type="match status" value="1"/>
</dbReference>
<feature type="compositionally biased region" description="Low complexity" evidence="2">
    <location>
        <begin position="109"/>
        <end position="146"/>
    </location>
</feature>
<dbReference type="CDD" id="cd00052">
    <property type="entry name" value="EH"/>
    <property type="match status" value="1"/>
</dbReference>
<feature type="coiled-coil region" evidence="1">
    <location>
        <begin position="889"/>
        <end position="916"/>
    </location>
</feature>
<name>A0ABR4NZ40_9SACH</name>
<feature type="region of interest" description="Disordered" evidence="2">
    <location>
        <begin position="58"/>
        <end position="196"/>
    </location>
</feature>
<feature type="compositionally biased region" description="Low complexity" evidence="2">
    <location>
        <begin position="625"/>
        <end position="661"/>
    </location>
</feature>
<feature type="region of interest" description="Disordered" evidence="2">
    <location>
        <begin position="216"/>
        <end position="327"/>
    </location>
</feature>
<feature type="compositionally biased region" description="Polar residues" evidence="2">
    <location>
        <begin position="543"/>
        <end position="562"/>
    </location>
</feature>
<evidence type="ECO:0000256" key="2">
    <source>
        <dbReference type="SAM" id="MobiDB-lite"/>
    </source>
</evidence>
<feature type="compositionally biased region" description="Low complexity" evidence="2">
    <location>
        <begin position="290"/>
        <end position="307"/>
    </location>
</feature>
<feature type="compositionally biased region" description="Polar residues" evidence="2">
    <location>
        <begin position="99"/>
        <end position="108"/>
    </location>
</feature>
<evidence type="ECO:0000259" key="3">
    <source>
        <dbReference type="SMART" id="SM00027"/>
    </source>
</evidence>
<gene>
    <name evidence="4" type="ORF">RNJ44_03218</name>
</gene>
<feature type="region of interest" description="Disordered" evidence="2">
    <location>
        <begin position="340"/>
        <end position="383"/>
    </location>
</feature>
<evidence type="ECO:0000256" key="1">
    <source>
        <dbReference type="SAM" id="Coils"/>
    </source>
</evidence>
<feature type="compositionally biased region" description="Low complexity" evidence="2">
    <location>
        <begin position="161"/>
        <end position="196"/>
    </location>
</feature>
<feature type="region of interest" description="Disordered" evidence="2">
    <location>
        <begin position="537"/>
        <end position="562"/>
    </location>
</feature>
<feature type="compositionally biased region" description="Polar residues" evidence="2">
    <location>
        <begin position="248"/>
        <end position="269"/>
    </location>
</feature>